<proteinExistence type="predicted"/>
<evidence type="ECO:0000313" key="2">
    <source>
        <dbReference type="EMBL" id="VAX31754.1"/>
    </source>
</evidence>
<protein>
    <submittedName>
        <fullName evidence="2">Uncharacterized protein</fullName>
    </submittedName>
</protein>
<name>A0A3B1D6J5_9ZZZZ</name>
<reference evidence="2" key="1">
    <citation type="submission" date="2018-06" db="EMBL/GenBank/DDBJ databases">
        <authorList>
            <person name="Zhirakovskaya E."/>
        </authorList>
    </citation>
    <scope>NUCLEOTIDE SEQUENCE</scope>
</reference>
<sequence length="50" mass="5517">MNPKFYHKIPADFLTGKAILILIVTLCSAFSFLLGYFVGKSQMEAPPALL</sequence>
<keyword evidence="1" id="KW-0812">Transmembrane</keyword>
<evidence type="ECO:0000256" key="1">
    <source>
        <dbReference type="SAM" id="Phobius"/>
    </source>
</evidence>
<dbReference type="EMBL" id="UOGH01000213">
    <property type="protein sequence ID" value="VAX31754.1"/>
    <property type="molecule type" value="Genomic_DNA"/>
</dbReference>
<feature type="non-terminal residue" evidence="2">
    <location>
        <position position="50"/>
    </location>
</feature>
<accession>A0A3B1D6J5</accession>
<organism evidence="2">
    <name type="scientific">hydrothermal vent metagenome</name>
    <dbReference type="NCBI Taxonomy" id="652676"/>
    <lineage>
        <taxon>unclassified sequences</taxon>
        <taxon>metagenomes</taxon>
        <taxon>ecological metagenomes</taxon>
    </lineage>
</organism>
<dbReference type="AlphaFoldDB" id="A0A3B1D6J5"/>
<keyword evidence="1" id="KW-1133">Transmembrane helix</keyword>
<gene>
    <name evidence="2" type="ORF">MNBD_NITROSPIRAE02-821</name>
</gene>
<keyword evidence="1" id="KW-0472">Membrane</keyword>
<feature type="transmembrane region" description="Helical" evidence="1">
    <location>
        <begin position="18"/>
        <end position="38"/>
    </location>
</feature>